<keyword evidence="1" id="KW-0812">Transmembrane</keyword>
<accession>L9W7I8</accession>
<dbReference type="GO" id="GO:0080120">
    <property type="term" value="P:CAAX-box protein maturation"/>
    <property type="evidence" value="ECO:0007669"/>
    <property type="project" value="UniProtKB-ARBA"/>
</dbReference>
<dbReference type="InterPro" id="IPR003675">
    <property type="entry name" value="Rce1/LyrA-like_dom"/>
</dbReference>
<feature type="transmembrane region" description="Helical" evidence="1">
    <location>
        <begin position="77"/>
        <end position="97"/>
    </location>
</feature>
<dbReference type="PANTHER" id="PTHR36435:SF1">
    <property type="entry name" value="CAAX AMINO TERMINAL PROTEASE FAMILY PROTEIN"/>
    <property type="match status" value="1"/>
</dbReference>
<feature type="transmembrane region" description="Helical" evidence="1">
    <location>
        <begin position="109"/>
        <end position="132"/>
    </location>
</feature>
<keyword evidence="4" id="KW-1185">Reference proteome</keyword>
<feature type="transmembrane region" description="Helical" evidence="1">
    <location>
        <begin position="20"/>
        <end position="42"/>
    </location>
</feature>
<feature type="transmembrane region" description="Helical" evidence="1">
    <location>
        <begin position="269"/>
        <end position="289"/>
    </location>
</feature>
<organism evidence="3 4">
    <name type="scientific">Natronorubrum sulfidifaciens JCM 14089</name>
    <dbReference type="NCBI Taxonomy" id="1230460"/>
    <lineage>
        <taxon>Archaea</taxon>
        <taxon>Methanobacteriati</taxon>
        <taxon>Methanobacteriota</taxon>
        <taxon>Stenosarchaea group</taxon>
        <taxon>Halobacteria</taxon>
        <taxon>Halobacteriales</taxon>
        <taxon>Natrialbaceae</taxon>
        <taxon>Natronorubrum</taxon>
    </lineage>
</organism>
<feature type="domain" description="CAAX prenyl protease 2/Lysostaphin resistance protein A-like" evidence="2">
    <location>
        <begin position="270"/>
        <end position="367"/>
    </location>
</feature>
<name>L9W7I8_9EURY</name>
<dbReference type="InterPro" id="IPR052710">
    <property type="entry name" value="CAAX_protease"/>
</dbReference>
<dbReference type="GO" id="GO:0004175">
    <property type="term" value="F:endopeptidase activity"/>
    <property type="evidence" value="ECO:0007669"/>
    <property type="project" value="UniProtKB-ARBA"/>
</dbReference>
<feature type="transmembrane region" description="Helical" evidence="1">
    <location>
        <begin position="153"/>
        <end position="176"/>
    </location>
</feature>
<comment type="caution">
    <text evidence="3">The sequence shown here is derived from an EMBL/GenBank/DDBJ whole genome shotgun (WGS) entry which is preliminary data.</text>
</comment>
<feature type="transmembrane region" description="Helical" evidence="1">
    <location>
        <begin position="327"/>
        <end position="347"/>
    </location>
</feature>
<dbReference type="AlphaFoldDB" id="L9W7I8"/>
<proteinExistence type="predicted"/>
<feature type="transmembrane region" description="Helical" evidence="1">
    <location>
        <begin position="220"/>
        <end position="249"/>
    </location>
</feature>
<protein>
    <recommendedName>
        <fullName evidence="2">CAAX prenyl protease 2/Lysostaphin resistance protein A-like domain-containing protein</fullName>
    </recommendedName>
</protein>
<feature type="transmembrane region" description="Helical" evidence="1">
    <location>
        <begin position="301"/>
        <end position="321"/>
    </location>
</feature>
<feature type="transmembrane region" description="Helical" evidence="1">
    <location>
        <begin position="354"/>
        <end position="373"/>
    </location>
</feature>
<reference evidence="3 4" key="1">
    <citation type="journal article" date="2014" name="PLoS Genet.">
        <title>Phylogenetically driven sequencing of extremely halophilic archaea reveals strategies for static and dynamic osmo-response.</title>
        <authorList>
            <person name="Becker E.A."/>
            <person name="Seitzer P.M."/>
            <person name="Tritt A."/>
            <person name="Larsen D."/>
            <person name="Krusor M."/>
            <person name="Yao A.I."/>
            <person name="Wu D."/>
            <person name="Madern D."/>
            <person name="Eisen J.A."/>
            <person name="Darling A.E."/>
            <person name="Facciotti M.T."/>
        </authorList>
    </citation>
    <scope>NUCLEOTIDE SEQUENCE [LARGE SCALE GENOMIC DNA]</scope>
    <source>
        <strain evidence="3 4">JCM 14089</strain>
    </source>
</reference>
<dbReference type="RefSeq" id="WP_008162607.1">
    <property type="nucleotide sequence ID" value="NZ_AOHX01000039.1"/>
</dbReference>
<dbReference type="Proteomes" id="UP000011661">
    <property type="component" value="Unassembled WGS sequence"/>
</dbReference>
<dbReference type="STRING" id="1230460.C495_10389"/>
<evidence type="ECO:0000256" key="1">
    <source>
        <dbReference type="SAM" id="Phobius"/>
    </source>
</evidence>
<keyword evidence="1" id="KW-1133">Transmembrane helix</keyword>
<dbReference type="Pfam" id="PF02517">
    <property type="entry name" value="Rce1-like"/>
    <property type="match status" value="1"/>
</dbReference>
<feature type="transmembrane region" description="Helical" evidence="1">
    <location>
        <begin position="48"/>
        <end position="65"/>
    </location>
</feature>
<keyword evidence="1" id="KW-0472">Membrane</keyword>
<sequence>MSDTAQAVEGEDDGDPLPSAVVPTVGTVLAALTAAALLIPARDGIDEPALWIAAAGALLTTGLFLTRRHELLERRLAGPAAAGSSLLVVLLSGYVITQGVLASVVLPGLGWSISLLFAAFFVAAGTVGIAVADAAGLSSRGVKRRLGLTGEMLVLAFVGLIGISIAAVFLSLPVQLLAGEPTELQWTVVEYLSFAVGLGGVAAGYLAFRGRERSFIDLEAPTLWTVGWVVGGLLLILAANLGISSLMTAVGIEGSDHTTTQRVAENPDLLLVIIPSMILFVGPFEELLYRNLIQKSLYERFSRPGAIVVASVVFTLVHISAYATAGAGQLLASLSLLFVLSLILGAIYERTENLLVPALVHGCYNAVIFLPMYL</sequence>
<dbReference type="EMBL" id="AOHX01000039">
    <property type="protein sequence ID" value="ELY44303.1"/>
    <property type="molecule type" value="Genomic_DNA"/>
</dbReference>
<evidence type="ECO:0000313" key="3">
    <source>
        <dbReference type="EMBL" id="ELY44303.1"/>
    </source>
</evidence>
<gene>
    <name evidence="3" type="ORF">C495_10389</name>
</gene>
<evidence type="ECO:0000313" key="4">
    <source>
        <dbReference type="Proteomes" id="UP000011661"/>
    </source>
</evidence>
<dbReference type="eggNOG" id="arCOG02767">
    <property type="taxonomic scope" value="Archaea"/>
</dbReference>
<feature type="transmembrane region" description="Helical" evidence="1">
    <location>
        <begin position="188"/>
        <end position="208"/>
    </location>
</feature>
<dbReference type="PATRIC" id="fig|1230460.4.peg.2109"/>
<dbReference type="OrthoDB" id="275779at2157"/>
<evidence type="ECO:0000259" key="2">
    <source>
        <dbReference type="Pfam" id="PF02517"/>
    </source>
</evidence>
<dbReference type="PANTHER" id="PTHR36435">
    <property type="entry name" value="SLR1288 PROTEIN"/>
    <property type="match status" value="1"/>
</dbReference>